<dbReference type="AlphaFoldDB" id="A0A2W1NA18"/>
<protein>
    <submittedName>
        <fullName evidence="1">Uncharacterized protein</fullName>
    </submittedName>
</protein>
<sequence length="146" mass="16045">MGGNLGKGIALILLANNLFLHVKSYLVMLLHKVGDHAKGPTAFRQWTVELVDGDLPSFFQSNNGSGEAAMTVSKLVTLSTVGTTPGSVLIGNAYIYNRKRENRSSPDMGIERRHLTAFVTGSNHQKKPRTWPDRRLLLSIGSRKET</sequence>
<keyword evidence="2" id="KW-1185">Reference proteome</keyword>
<proteinExistence type="predicted"/>
<evidence type="ECO:0000313" key="2">
    <source>
        <dbReference type="Proteomes" id="UP000214746"/>
    </source>
</evidence>
<organism evidence="1 2">
    <name type="scientific">Paenibacillus xerothermodurans</name>
    <dbReference type="NCBI Taxonomy" id="1977292"/>
    <lineage>
        <taxon>Bacteria</taxon>
        <taxon>Bacillati</taxon>
        <taxon>Bacillota</taxon>
        <taxon>Bacilli</taxon>
        <taxon>Bacillales</taxon>
        <taxon>Paenibacillaceae</taxon>
        <taxon>Paenibacillus</taxon>
    </lineage>
</organism>
<gene>
    <name evidence="1" type="ORF">CBW46_015040</name>
</gene>
<dbReference type="EMBL" id="NHRJ02000010">
    <property type="protein sequence ID" value="PZE20001.1"/>
    <property type="molecule type" value="Genomic_DNA"/>
</dbReference>
<dbReference type="RefSeq" id="WP_089200822.1">
    <property type="nucleotide sequence ID" value="NZ_NHRJ02000010.1"/>
</dbReference>
<comment type="caution">
    <text evidence="1">The sequence shown here is derived from an EMBL/GenBank/DDBJ whole genome shotgun (WGS) entry which is preliminary data.</text>
</comment>
<accession>A0A2W1NA18</accession>
<evidence type="ECO:0000313" key="1">
    <source>
        <dbReference type="EMBL" id="PZE20001.1"/>
    </source>
</evidence>
<reference evidence="1" key="1">
    <citation type="submission" date="2018-06" db="EMBL/GenBank/DDBJ databases">
        <title>Paenibacillus xerothermodurans sp. nov. an extremely dry heat resistant spore forming bacterium isolated from the soil of Cape Canaveral, Florida.</title>
        <authorList>
            <person name="Seuylemezian A."/>
            <person name="Kaur N."/>
            <person name="Patil P."/>
            <person name="Patil P."/>
            <person name="Mayilraj S."/>
            <person name="Vaishampayan P."/>
        </authorList>
    </citation>
    <scope>NUCLEOTIDE SEQUENCE [LARGE SCALE GENOMIC DNA]</scope>
    <source>
        <strain evidence="1">ATCC 27380</strain>
    </source>
</reference>
<name>A0A2W1NA18_PAEXE</name>
<dbReference type="Proteomes" id="UP000214746">
    <property type="component" value="Unassembled WGS sequence"/>
</dbReference>